<dbReference type="Pfam" id="PF13966">
    <property type="entry name" value="zf-RVT"/>
    <property type="match status" value="1"/>
</dbReference>
<accession>A0A9W8KWJ2</accession>
<evidence type="ECO:0000313" key="3">
    <source>
        <dbReference type="Proteomes" id="UP001151518"/>
    </source>
</evidence>
<evidence type="ECO:0000313" key="2">
    <source>
        <dbReference type="EMBL" id="KAJ2676765.1"/>
    </source>
</evidence>
<gene>
    <name evidence="2" type="ORF">GGI25_003410</name>
</gene>
<evidence type="ECO:0000259" key="1">
    <source>
        <dbReference type="Pfam" id="PF13966"/>
    </source>
</evidence>
<feature type="domain" description="Reverse transcriptase zinc-binding" evidence="1">
    <location>
        <begin position="273"/>
        <end position="340"/>
    </location>
</feature>
<name>A0A9W8KWJ2_9FUNG</name>
<protein>
    <recommendedName>
        <fullName evidence="1">Reverse transcriptase zinc-binding domain-containing protein</fullName>
    </recommendedName>
</protein>
<comment type="caution">
    <text evidence="2">The sequence shown here is derived from an EMBL/GenBank/DDBJ whole genome shotgun (WGS) entry which is preliminary data.</text>
</comment>
<dbReference type="EMBL" id="JANBTW010000037">
    <property type="protein sequence ID" value="KAJ2676765.1"/>
    <property type="molecule type" value="Genomic_DNA"/>
</dbReference>
<dbReference type="AlphaFoldDB" id="A0A9W8KWJ2"/>
<organism evidence="2 3">
    <name type="scientific">Coemansia spiralis</name>
    <dbReference type="NCBI Taxonomy" id="417178"/>
    <lineage>
        <taxon>Eukaryota</taxon>
        <taxon>Fungi</taxon>
        <taxon>Fungi incertae sedis</taxon>
        <taxon>Zoopagomycota</taxon>
        <taxon>Kickxellomycotina</taxon>
        <taxon>Kickxellomycetes</taxon>
        <taxon>Kickxellales</taxon>
        <taxon>Kickxellaceae</taxon>
        <taxon>Coemansia</taxon>
    </lineage>
</organism>
<dbReference type="OrthoDB" id="5578957at2759"/>
<reference evidence="2" key="1">
    <citation type="submission" date="2022-07" db="EMBL/GenBank/DDBJ databases">
        <title>Phylogenomic reconstructions and comparative analyses of Kickxellomycotina fungi.</title>
        <authorList>
            <person name="Reynolds N.K."/>
            <person name="Stajich J.E."/>
            <person name="Barry K."/>
            <person name="Grigoriev I.V."/>
            <person name="Crous P."/>
            <person name="Smith M.E."/>
        </authorList>
    </citation>
    <scope>NUCLEOTIDE SEQUENCE</scope>
    <source>
        <strain evidence="2">NRRL 3115</strain>
    </source>
</reference>
<dbReference type="InterPro" id="IPR026960">
    <property type="entry name" value="RVT-Znf"/>
</dbReference>
<dbReference type="Proteomes" id="UP001151518">
    <property type="component" value="Unassembled WGS sequence"/>
</dbReference>
<sequence length="412" mass="46395">MQPPGIEPGSTAWQAAIIPLDHAIKNKVHLLVWNSKRNKLEWGKVTKPKKFGRLGLLPVKEQTLAIFAQFTVLMLRQERSPWWAEPAHWAFNQHFAKINLHTSYFLANPHIPTSSKKLPQFWSRVLQNWAAVKGNVPVDIGTCSKELLLGLSLEHPTILIPTRSLKDLWTKLQKGGPYTLGDTFIRNPETGAAISKDNPTVELLVKAWAKGHNCLNPELANAKRDDIPIHKYRLALGRTCQCTMSAEGIKWDRWDINSNNATSNGGSTPRLAPKWTSLHKTLLEPKHISLLWNMRHGIVATAKLLAHFVPDKSSTCMNCEVGEESLSHYFWDCKHVKRFWLLTVRFLQAIRTNKSGTPLQITKEMVVAGFGGWKAAIPNSDVTHGMVVWEVQQSHAETNLDGVKRTGDAMFI</sequence>
<proteinExistence type="predicted"/>